<dbReference type="EMBL" id="LNXT01000048">
    <property type="protein sequence ID" value="KTC68104.1"/>
    <property type="molecule type" value="Genomic_DNA"/>
</dbReference>
<evidence type="ECO:0000313" key="6">
    <source>
        <dbReference type="Proteomes" id="UP000255066"/>
    </source>
</evidence>
<evidence type="ECO:0000313" key="3">
    <source>
        <dbReference type="EMBL" id="KTC68104.1"/>
    </source>
</evidence>
<dbReference type="SUPFAM" id="SSF141868">
    <property type="entry name" value="EAL domain-like"/>
    <property type="match status" value="1"/>
</dbReference>
<name>A0A378I8P9_9GAMM</name>
<dbReference type="STRING" id="28083.Lbir_2706"/>
<protein>
    <submittedName>
        <fullName evidence="3">Diguanylate phosphodiesterase (EAL domain)</fullName>
    </submittedName>
    <submittedName>
        <fullName evidence="4">Putative signal transduction protein</fullName>
    </submittedName>
</protein>
<dbReference type="PANTHER" id="PTHR33525:SF4">
    <property type="entry name" value="CYCLIC DI-GMP PHOSPHODIESTERASE CDGJ"/>
    <property type="match status" value="1"/>
</dbReference>
<proteinExistence type="predicted"/>
<dbReference type="EMBL" id="UGNW01000001">
    <property type="protein sequence ID" value="STX31186.1"/>
    <property type="molecule type" value="Genomic_DNA"/>
</dbReference>
<dbReference type="PIRSF" id="PIRSF003180">
    <property type="entry name" value="DiGMPpdiest_YuxH"/>
    <property type="match status" value="1"/>
</dbReference>
<sequence>MELNQPPVRTLLARQGIYDNTSSVLAYELLYRNSELENLNLALNSSGELATYSVLLDLFANLNIDAIVGNKRAFINFTYQHLIEQIPALLPRKRIAIEVLETVVINQEVISSIIALKNKGYEIALDDFVFREEIKPLLEVADIVKIDVLNLNEQQIVKQLSHLQVFKGKLLAEKVENKQQFDVCVNLGFDLFQGFFLDKPQALTGQAITENKAQILRLLAEINDEDLSVQRVEEIILQIPKLSYRILRLANSASIYSSRKIESLMDAITKLGLNQIRNWLSLLLLASHDEIASDLLERTLIRAKMCELLAKSMKYSAAQQAYTVGLLSTLDGILNEPMPSLLEKMGLSGALNDALLNYNGILGSILKAAIDYEHANFNELTHIRIESEVLTQSYLDAIEYANNVMEIISRKDPVVSAD</sequence>
<feature type="domain" description="HDOD" evidence="2">
    <location>
        <begin position="208"/>
        <end position="404"/>
    </location>
</feature>
<dbReference type="Gene3D" id="3.20.20.450">
    <property type="entry name" value="EAL domain"/>
    <property type="match status" value="1"/>
</dbReference>
<dbReference type="InterPro" id="IPR001633">
    <property type="entry name" value="EAL_dom"/>
</dbReference>
<evidence type="ECO:0000259" key="2">
    <source>
        <dbReference type="PROSITE" id="PS51833"/>
    </source>
</evidence>
<dbReference type="InterPro" id="IPR035919">
    <property type="entry name" value="EAL_sf"/>
</dbReference>
<dbReference type="PROSITE" id="PS50883">
    <property type="entry name" value="EAL"/>
    <property type="match status" value="1"/>
</dbReference>
<dbReference type="Gene3D" id="1.10.3210.10">
    <property type="entry name" value="Hypothetical protein af1432"/>
    <property type="match status" value="1"/>
</dbReference>
<keyword evidence="5" id="KW-1185">Reference proteome</keyword>
<dbReference type="Proteomes" id="UP000054735">
    <property type="component" value="Unassembled WGS sequence"/>
</dbReference>
<reference evidence="3 5" key="1">
    <citation type="submission" date="2015-11" db="EMBL/GenBank/DDBJ databases">
        <title>Genomic analysis of 38 Legionella species identifies large and diverse effector repertoires.</title>
        <authorList>
            <person name="Burstein D."/>
            <person name="Amaro F."/>
            <person name="Zusman T."/>
            <person name="Lifshitz Z."/>
            <person name="Cohen O."/>
            <person name="Gilbert J.A."/>
            <person name="Pupko T."/>
            <person name="Shuman H.A."/>
            <person name="Segal G."/>
        </authorList>
    </citation>
    <scope>NUCLEOTIDE SEQUENCE [LARGE SCALE GENOMIC DNA]</scope>
    <source>
        <strain evidence="3 5">CDC#1407-AL-14</strain>
    </source>
</reference>
<dbReference type="InterPro" id="IPR014408">
    <property type="entry name" value="dGMP_Pdiesterase_EAL/HD-GYP"/>
</dbReference>
<evidence type="ECO:0000313" key="4">
    <source>
        <dbReference type="EMBL" id="STX31186.1"/>
    </source>
</evidence>
<dbReference type="Pfam" id="PF08668">
    <property type="entry name" value="HDOD"/>
    <property type="match status" value="1"/>
</dbReference>
<dbReference type="RefSeq" id="WP_058524696.1">
    <property type="nucleotide sequence ID" value="NZ_CAAAHV010000004.1"/>
</dbReference>
<accession>A0A378I8P9</accession>
<dbReference type="SUPFAM" id="SSF109604">
    <property type="entry name" value="HD-domain/PDEase-like"/>
    <property type="match status" value="1"/>
</dbReference>
<gene>
    <name evidence="4" type="primary">yuxH</name>
    <name evidence="3" type="ORF">Lbir_2706</name>
    <name evidence="4" type="ORF">NCTC12437_00956</name>
</gene>
<dbReference type="Proteomes" id="UP000255066">
    <property type="component" value="Unassembled WGS sequence"/>
</dbReference>
<dbReference type="AlphaFoldDB" id="A0A378I8P9"/>
<dbReference type="InterPro" id="IPR052340">
    <property type="entry name" value="RNase_Y/CdgJ"/>
</dbReference>
<dbReference type="PROSITE" id="PS51833">
    <property type="entry name" value="HDOD"/>
    <property type="match status" value="1"/>
</dbReference>
<dbReference type="SMART" id="SM00052">
    <property type="entry name" value="EAL"/>
    <property type="match status" value="1"/>
</dbReference>
<feature type="domain" description="EAL" evidence="1">
    <location>
        <begin position="1"/>
        <end position="214"/>
    </location>
</feature>
<organism evidence="4 6">
    <name type="scientific">Legionella birminghamensis</name>
    <dbReference type="NCBI Taxonomy" id="28083"/>
    <lineage>
        <taxon>Bacteria</taxon>
        <taxon>Pseudomonadati</taxon>
        <taxon>Pseudomonadota</taxon>
        <taxon>Gammaproteobacteria</taxon>
        <taxon>Legionellales</taxon>
        <taxon>Legionellaceae</taxon>
        <taxon>Legionella</taxon>
    </lineage>
</organism>
<reference evidence="4 6" key="2">
    <citation type="submission" date="2018-06" db="EMBL/GenBank/DDBJ databases">
        <authorList>
            <consortium name="Pathogen Informatics"/>
            <person name="Doyle S."/>
        </authorList>
    </citation>
    <scope>NUCLEOTIDE SEQUENCE [LARGE SCALE GENOMIC DNA]</scope>
    <source>
        <strain evidence="4 6">NCTC12437</strain>
    </source>
</reference>
<evidence type="ECO:0000313" key="5">
    <source>
        <dbReference type="Proteomes" id="UP000054735"/>
    </source>
</evidence>
<dbReference type="PANTHER" id="PTHR33525">
    <property type="match status" value="1"/>
</dbReference>
<evidence type="ECO:0000259" key="1">
    <source>
        <dbReference type="PROSITE" id="PS50883"/>
    </source>
</evidence>
<dbReference type="InterPro" id="IPR013976">
    <property type="entry name" value="HDOD"/>
</dbReference>
<dbReference type="Pfam" id="PF00563">
    <property type="entry name" value="EAL"/>
    <property type="match status" value="1"/>
</dbReference>